<evidence type="ECO:0000259" key="5">
    <source>
        <dbReference type="Pfam" id="PF25373"/>
    </source>
</evidence>
<keyword evidence="7" id="KW-1185">Reference proteome</keyword>
<protein>
    <submittedName>
        <fullName evidence="6">Uncharacterized protein</fullName>
    </submittedName>
</protein>
<feature type="region of interest" description="Disordered" evidence="2">
    <location>
        <begin position="1214"/>
        <end position="1283"/>
    </location>
</feature>
<evidence type="ECO:0000313" key="6">
    <source>
        <dbReference type="EMBL" id="KAL3827622.1"/>
    </source>
</evidence>
<comment type="caution">
    <text evidence="6">The sequence shown here is derived from an EMBL/GenBank/DDBJ whole genome shotgun (WGS) entry which is preliminary data.</text>
</comment>
<dbReference type="InterPro" id="IPR026741">
    <property type="entry name" value="SNO"/>
</dbReference>
<dbReference type="Gene3D" id="3.40.50.300">
    <property type="entry name" value="P-loop containing nucleotide triphosphate hydrolases"/>
    <property type="match status" value="2"/>
</dbReference>
<proteinExistence type="inferred from homology"/>
<feature type="domain" description="Strawberry notch AAA" evidence="4">
    <location>
        <begin position="63"/>
        <end position="398"/>
    </location>
</feature>
<evidence type="ECO:0000313" key="7">
    <source>
        <dbReference type="Proteomes" id="UP001530377"/>
    </source>
</evidence>
<sequence length="1283" mass="140685">MNAAVGRVNDGMADEDGNEEGGEEDSNTVDREWTNARDDDPMAAAEEDVDHSHRHPPSVVPSHTSPAVESALLSSSYPPPPHDMSCDVVLSLVENGRLSPLQAEGVTLAISKFHRVYNNRGGGGGGDRCTRAGFFIGDGAGIGKGRQISATILDSLCRNHGRGRHLWVSVSRELVQDARRDFTDLGCYVDVHDGAEALDRMSSSISGGGIKKGVKGLGIGGSLGKGVLFVTYSLLVSGGRMEEMIAWLSGGGKIKSRGIEGDRERSRVEGSYDGVIVFDEAHKAKNLDADTRTARLVLALQDRLPMARVLYCSATGVSDIKHMAYATRLGLWGGANPLYPTFESFHGALAKRGVGAMEMLALEMKRKGIFLARTLSWVGAEFHTLEVTLSEESTRRYDGAVRWWLNVRNEIKSALEFMNIPAPKVLWSAYWSAHQRFSREMCICAKIDAVAAQALQYLRNDDHAIVIGLQSTGEAGMEVALEELAITAAESAGRRGDASKIDFEDMSLSGLVSTCASVMSNFVRNHFPVALPPPDVPKVPSIPPGGFASEADRLEHARLTDVADRMKNEPPPEPIPELVDRRNKLLESINYLDLPPNPLDDIIDRLGGVENVAEMTGRTGRVLRNKSGKYKYVKRFGGPSKQKSYGLSIPVSAEDDNDRLNIIERRSWMNGKKSVAIISDAASTGISLHADSRCKSSHKRRVHFTIELPWAADKAIQQLGRSHRAGQKTAPIYKMVVTDLGGERRFASTVAKRMAALGALTKGDRRAATGTDLSHFDLDSVFGKRALGRTYTALNERPIRAPSRNPNDILDKFVAMDKIAVHVNGMDDTDSRAFALAEASNALIEVGLTNDSNVKTFLNRIAGLDVARQTLVFSLFMSTLDDVIVDSKSTGEFEGSVEDVRATRITLKSAPEVIATDLSCGAITTFTRLVIDRGISFNSIVNTIFAGYESRRGENAIVEEKEEQCKSGFYISRRKIAGRYLILFAQRKVEKKVGIDADFIDPLNLMVISRPNTGKNPCEMTSQELRYKYKMLISSSDLINSINNYKLPYSEEKCEKVRAHPKEVIDIIRDKWGGTVADLWDDAFDNSNFADHHDGLAPRISEVGLITGAVLHILPALEKAVQFMPQSQRSLRVIRVELSESGQRLVGIKFPVSNEAIVRLMTGMKEVFLARQDSFDSPSFVDEAFSPVDKKAMLWATSERKTIKSFFGSATSKATDSKRNLNSSSSCDNSQHEKWRGSSSFVRPSLLNENVKRQKSISTSKGPANKKSRVPNNSSFFGVQGTK</sequence>
<evidence type="ECO:0000256" key="2">
    <source>
        <dbReference type="SAM" id="MobiDB-lite"/>
    </source>
</evidence>
<feature type="compositionally biased region" description="Low complexity" evidence="2">
    <location>
        <begin position="60"/>
        <end position="76"/>
    </location>
</feature>
<dbReference type="Pfam" id="PF25373">
    <property type="entry name" value="SBNO"/>
    <property type="match status" value="1"/>
</dbReference>
<dbReference type="EMBL" id="JALLPB020000001">
    <property type="protein sequence ID" value="KAL3827622.1"/>
    <property type="molecule type" value="Genomic_DNA"/>
</dbReference>
<feature type="compositionally biased region" description="Acidic residues" evidence="2">
    <location>
        <begin position="12"/>
        <end position="27"/>
    </location>
</feature>
<dbReference type="Pfam" id="PF13872">
    <property type="entry name" value="AAA_34"/>
    <property type="match status" value="1"/>
</dbReference>
<dbReference type="SUPFAM" id="SSF52540">
    <property type="entry name" value="P-loop containing nucleoside triphosphate hydrolases"/>
    <property type="match status" value="2"/>
</dbReference>
<dbReference type="PANTHER" id="PTHR12706:SF30">
    <property type="entry name" value="PROTEIN STRAWBERRY NOTCH-RELATED"/>
    <property type="match status" value="1"/>
</dbReference>
<dbReference type="InterPro" id="IPR026937">
    <property type="entry name" value="SBNO_Helicase_C_dom"/>
</dbReference>
<reference evidence="6 7" key="1">
    <citation type="submission" date="2024-10" db="EMBL/GenBank/DDBJ databases">
        <title>Updated reference genomes for cyclostephanoid diatoms.</title>
        <authorList>
            <person name="Roberts W.R."/>
            <person name="Alverson A.J."/>
        </authorList>
    </citation>
    <scope>NUCLEOTIDE SEQUENCE [LARGE SCALE GENOMIC DNA]</scope>
    <source>
        <strain evidence="6 7">AJA228-03</strain>
    </source>
</reference>
<gene>
    <name evidence="6" type="ORF">ACHAXA_000495</name>
</gene>
<name>A0ABD3SSU6_9STRA</name>
<feature type="compositionally biased region" description="Polar residues" evidence="2">
    <location>
        <begin position="1214"/>
        <end position="1229"/>
    </location>
</feature>
<feature type="compositionally biased region" description="Polar residues" evidence="2">
    <location>
        <begin position="1270"/>
        <end position="1283"/>
    </location>
</feature>
<evidence type="ECO:0000256" key="1">
    <source>
        <dbReference type="ARBA" id="ARBA00006992"/>
    </source>
</evidence>
<dbReference type="Proteomes" id="UP001530377">
    <property type="component" value="Unassembled WGS sequence"/>
</dbReference>
<accession>A0ABD3SSU6</accession>
<feature type="region of interest" description="Disordered" evidence="2">
    <location>
        <begin position="1"/>
        <end position="79"/>
    </location>
</feature>
<dbReference type="InterPro" id="IPR039187">
    <property type="entry name" value="SNO_AAA"/>
</dbReference>
<feature type="domain" description="Strawberry notch helicase C" evidence="3">
    <location>
        <begin position="597"/>
        <end position="899"/>
    </location>
</feature>
<dbReference type="PANTHER" id="PTHR12706">
    <property type="entry name" value="STRAWBERRY NOTCH-RELATED"/>
    <property type="match status" value="1"/>
</dbReference>
<dbReference type="InterPro" id="IPR027417">
    <property type="entry name" value="P-loop_NTPase"/>
</dbReference>
<dbReference type="Pfam" id="PF13871">
    <property type="entry name" value="Helicase_C_4"/>
    <property type="match status" value="1"/>
</dbReference>
<feature type="compositionally biased region" description="Basic and acidic residues" evidence="2">
    <location>
        <begin position="28"/>
        <end position="40"/>
    </location>
</feature>
<evidence type="ECO:0000259" key="3">
    <source>
        <dbReference type="Pfam" id="PF13871"/>
    </source>
</evidence>
<evidence type="ECO:0000259" key="4">
    <source>
        <dbReference type="Pfam" id="PF13872"/>
    </source>
</evidence>
<comment type="similarity">
    <text evidence="1">Belongs to the SBNO family.</text>
</comment>
<organism evidence="6 7">
    <name type="scientific">Cyclostephanos tholiformis</name>
    <dbReference type="NCBI Taxonomy" id="382380"/>
    <lineage>
        <taxon>Eukaryota</taxon>
        <taxon>Sar</taxon>
        <taxon>Stramenopiles</taxon>
        <taxon>Ochrophyta</taxon>
        <taxon>Bacillariophyta</taxon>
        <taxon>Coscinodiscophyceae</taxon>
        <taxon>Thalassiosirophycidae</taxon>
        <taxon>Stephanodiscales</taxon>
        <taxon>Stephanodiscaceae</taxon>
        <taxon>Cyclostephanos</taxon>
    </lineage>
</organism>
<dbReference type="InterPro" id="IPR057332">
    <property type="entry name" value="SBNO_a/b_dom"/>
</dbReference>
<feature type="domain" description="SBNO alpha/beta" evidence="5">
    <location>
        <begin position="960"/>
        <end position="1056"/>
    </location>
</feature>